<evidence type="ECO:0000256" key="6">
    <source>
        <dbReference type="ARBA" id="ARBA00022989"/>
    </source>
</evidence>
<keyword evidence="4 8" id="KW-0812">Transmembrane</keyword>
<evidence type="ECO:0000313" key="9">
    <source>
        <dbReference type="EMBL" id="BEH91172.1"/>
    </source>
</evidence>
<accession>A0ABN6ZBC4</accession>
<keyword evidence="1" id="KW-1003">Cell membrane</keyword>
<reference evidence="9" key="1">
    <citation type="journal article" date="2024" name="Int. J. Syst. Evol. Microbiol.">
        <title>Turicibacter faecis sp. nov., isolated from faeces of heart failure mouse model.</title>
        <authorList>
            <person name="Imamura Y."/>
            <person name="Motooka D."/>
            <person name="Nakajima Y."/>
            <person name="Ito S."/>
            <person name="Kitakaze M."/>
            <person name="Iida T."/>
            <person name="Nakamura S."/>
        </authorList>
    </citation>
    <scope>NUCLEOTIDE SEQUENCE</scope>
    <source>
        <strain evidence="9">TC023</strain>
    </source>
</reference>
<proteinExistence type="predicted"/>
<sequence length="192" mass="22346">MFQSLANMLVQQLIRYGMIESQEAEIYRYGFEILIYFIVNVLIAFVLGGIFGEWIGTGLFLGCYCTLRQFTGGYHAKNYLLCTLTFATIYTVTLILIHYLSFLEIRWLIVVGLGLSFYTIYRLAPLEHPNKPLQREEKVYYRKISLMMVFFVMGTVICLLPIRALLTFLLYPVFAVFWIALLLILGKLFNKK</sequence>
<keyword evidence="7 8" id="KW-0472">Membrane</keyword>
<keyword evidence="3" id="KW-0645">Protease</keyword>
<keyword evidence="5" id="KW-0378">Hydrolase</keyword>
<feature type="transmembrane region" description="Helical" evidence="8">
    <location>
        <begin position="105"/>
        <end position="124"/>
    </location>
</feature>
<evidence type="ECO:0000256" key="1">
    <source>
        <dbReference type="ARBA" id="ARBA00022475"/>
    </source>
</evidence>
<evidence type="ECO:0000256" key="3">
    <source>
        <dbReference type="ARBA" id="ARBA00022670"/>
    </source>
</evidence>
<keyword evidence="6 8" id="KW-1133">Transmembrane helix</keyword>
<gene>
    <name evidence="9" type="primary">agrB</name>
    <name evidence="9" type="ORF">T23_12740</name>
</gene>
<keyword evidence="2" id="KW-0673">Quorum sensing</keyword>
<evidence type="ECO:0000256" key="4">
    <source>
        <dbReference type="ARBA" id="ARBA00022692"/>
    </source>
</evidence>
<dbReference type="SMART" id="SM00793">
    <property type="entry name" value="AgrB"/>
    <property type="match status" value="1"/>
</dbReference>
<evidence type="ECO:0000256" key="8">
    <source>
        <dbReference type="SAM" id="Phobius"/>
    </source>
</evidence>
<protein>
    <submittedName>
        <fullName evidence="9">Accessory gene regulator</fullName>
    </submittedName>
</protein>
<organism evidence="9 10">
    <name type="scientific">Turicibacter faecis</name>
    <dbReference type="NCBI Taxonomy" id="2963365"/>
    <lineage>
        <taxon>Bacteria</taxon>
        <taxon>Bacillati</taxon>
        <taxon>Bacillota</taxon>
        <taxon>Erysipelotrichia</taxon>
        <taxon>Erysipelotrichales</taxon>
        <taxon>Turicibacteraceae</taxon>
        <taxon>Turicibacter</taxon>
    </lineage>
</organism>
<dbReference type="EMBL" id="AP028127">
    <property type="protein sequence ID" value="BEH91172.1"/>
    <property type="molecule type" value="Genomic_DNA"/>
</dbReference>
<name>A0ABN6ZBC4_9FIRM</name>
<feature type="transmembrane region" description="Helical" evidence="8">
    <location>
        <begin position="79"/>
        <end position="99"/>
    </location>
</feature>
<keyword evidence="10" id="KW-1185">Reference proteome</keyword>
<dbReference type="Pfam" id="PF04647">
    <property type="entry name" value="AgrB"/>
    <property type="match status" value="1"/>
</dbReference>
<dbReference type="Proteomes" id="UP001432099">
    <property type="component" value="Chromosome"/>
</dbReference>
<dbReference type="InterPro" id="IPR006741">
    <property type="entry name" value="AgrB"/>
</dbReference>
<evidence type="ECO:0000256" key="7">
    <source>
        <dbReference type="ARBA" id="ARBA00023136"/>
    </source>
</evidence>
<feature type="transmembrane region" description="Helical" evidence="8">
    <location>
        <begin position="144"/>
        <end position="162"/>
    </location>
</feature>
<feature type="transmembrane region" description="Helical" evidence="8">
    <location>
        <begin position="168"/>
        <end position="189"/>
    </location>
</feature>
<feature type="transmembrane region" description="Helical" evidence="8">
    <location>
        <begin position="34"/>
        <end position="67"/>
    </location>
</feature>
<dbReference type="RefSeq" id="WP_161831683.1">
    <property type="nucleotide sequence ID" value="NZ_AP028127.1"/>
</dbReference>
<evidence type="ECO:0000256" key="5">
    <source>
        <dbReference type="ARBA" id="ARBA00022801"/>
    </source>
</evidence>
<evidence type="ECO:0000256" key="2">
    <source>
        <dbReference type="ARBA" id="ARBA00022654"/>
    </source>
</evidence>
<evidence type="ECO:0000313" key="10">
    <source>
        <dbReference type="Proteomes" id="UP001432099"/>
    </source>
</evidence>